<dbReference type="RefSeq" id="WP_223909339.1">
    <property type="nucleotide sequence ID" value="NZ_AP024238.1"/>
</dbReference>
<evidence type="ECO:0000313" key="1">
    <source>
        <dbReference type="EMBL" id="BCO26180.1"/>
    </source>
</evidence>
<protein>
    <submittedName>
        <fullName evidence="1">Uncharacterized protein</fullName>
    </submittedName>
</protein>
<accession>A0ABN6D2F6</accession>
<dbReference type="EMBL" id="AP024238">
    <property type="protein sequence ID" value="BCO26180.1"/>
    <property type="molecule type" value="Genomic_DNA"/>
</dbReference>
<keyword evidence="2" id="KW-1185">Reference proteome</keyword>
<evidence type="ECO:0000313" key="2">
    <source>
        <dbReference type="Proteomes" id="UP000824366"/>
    </source>
</evidence>
<proteinExistence type="predicted"/>
<name>A0ABN6D2F6_9BURK</name>
<organism evidence="1 2">
    <name type="scientific">Rhodoferax lithotrophicus</name>
    <dbReference type="NCBI Taxonomy" id="2798804"/>
    <lineage>
        <taxon>Bacteria</taxon>
        <taxon>Pseudomonadati</taxon>
        <taxon>Pseudomonadota</taxon>
        <taxon>Betaproteobacteria</taxon>
        <taxon>Burkholderiales</taxon>
        <taxon>Comamonadaceae</taxon>
        <taxon>Rhodoferax</taxon>
    </lineage>
</organism>
<dbReference type="Proteomes" id="UP000824366">
    <property type="component" value="Chromosome"/>
</dbReference>
<gene>
    <name evidence="1" type="ORF">MIZ03_1060</name>
</gene>
<reference evidence="1 2" key="1">
    <citation type="journal article" date="2021" name="Microbiol. Spectr.">
        <title>A Single Bacterium Capable of Oxidation and Reduction of Iron at Circumneutral pH.</title>
        <authorList>
            <person name="Kato S."/>
            <person name="Ohkuma M."/>
        </authorList>
    </citation>
    <scope>NUCLEOTIDE SEQUENCE [LARGE SCALE GENOMIC DNA]</scope>
    <source>
        <strain evidence="1 2">MIZ03</strain>
    </source>
</reference>
<sequence length="360" mass="37712">MNLRPSPVDLSPLWQRIRACGMLTVAVMGMSKNTGKTVVLNHLLAAAAAEHMAVGLTSIGRDGEATDAVFAIPKPPVMVWPGMLVATAQGTLLRSKVRTQRLGHTGVHSPMGEIVLVKVLEAGEMEVAGASRSHDQLRVMAQLRQCGAERVLIDGALGRSAHASPALADGVVLATGAALGGGLLDVLRKTRERLALLSLPAADALTRQQLGPFFDAAGVGLWAADGQPIWQAEVTSLNAAAILLEQAATRQPGLVAVTGAVGRQLWAALDTLAQRHPGLRIVVADGTRLFVDAADLHRLQHLGAQLMVWRAITLAGITVNPFSPLGGHLDATELLAAARSAFPGHVVTDVLLADAIQHKK</sequence>